<dbReference type="Gene3D" id="1.10.10.2840">
    <property type="entry name" value="PucR C-terminal helix-turn-helix domain"/>
    <property type="match status" value="1"/>
</dbReference>
<dbReference type="InterPro" id="IPR051448">
    <property type="entry name" value="CdaR-like_regulators"/>
</dbReference>
<evidence type="ECO:0000259" key="2">
    <source>
        <dbReference type="SMART" id="SM00065"/>
    </source>
</evidence>
<dbReference type="SUPFAM" id="SSF55781">
    <property type="entry name" value="GAF domain-like"/>
    <property type="match status" value="1"/>
</dbReference>
<evidence type="ECO:0000256" key="1">
    <source>
        <dbReference type="ARBA" id="ARBA00006754"/>
    </source>
</evidence>
<evidence type="ECO:0000313" key="3">
    <source>
        <dbReference type="EMBL" id="ALG14056.1"/>
    </source>
</evidence>
<proteinExistence type="inferred from homology"/>
<keyword evidence="4" id="KW-1185">Reference proteome</keyword>
<dbReference type="AlphaFoldDB" id="A0A0N9I785"/>
<dbReference type="Proteomes" id="UP000063699">
    <property type="component" value="Chromosome"/>
</dbReference>
<dbReference type="EMBL" id="CP012752">
    <property type="protein sequence ID" value="ALG14056.1"/>
    <property type="molecule type" value="Genomic_DNA"/>
</dbReference>
<dbReference type="Pfam" id="PF01590">
    <property type="entry name" value="GAF"/>
    <property type="match status" value="1"/>
</dbReference>
<name>A0A0N9I785_9PSEU</name>
<dbReference type="InterPro" id="IPR042070">
    <property type="entry name" value="PucR_C-HTH_sf"/>
</dbReference>
<dbReference type="OrthoDB" id="8026818at2"/>
<comment type="similarity">
    <text evidence="1">Belongs to the CdaR family.</text>
</comment>
<dbReference type="KEGG" id="kphy:AOZ06_50725"/>
<sequence>MMGVRAYWELLELLADGADGTELAKLAATRASGLTPDEAAHWEAATEAALRVRRTLVEHQRREAELSALVDTANDLARLRDPEAVLQQIVHRVRMLLGVDVSYLSLNDLAGGQTFMRVTEGSASALFQQLSLGIGEGLGGLVAQTARPYATPDYFADSRFKHTRAIDTAVRDEGLVSIIGVPLTLGRRVIGVLYAADRALRTFSPEEVALLSSLADHAAISIDNAQLLAETRRANSSIRRAEKVHDQLTALVLRGADFQSVAAAVAQVLDGGIVLHDVAGVELACVGKSVAPPADAVARAQAGGHAVSNGDIWVCAVLAGPELLGSLVLTGRPELSDEDRRLFERAGLVTALLLLLRRSVAQAEEQVRGELLTDLLTAPDRNPAALIARGRRLGVNLAAAHHVLIAHADGVSRARLAAAASGHAALVGVHAEEVVLLIADADPDKLAQALSAAVGCPVTVGAAGPATGPAELAVAYAEAGRCLRALRTLGRDGTGASLSGLGFVGVLLGDRADVAGFAHRTLGPVLDYDDHRGTELIRTLRTYFSCGASLTETKDVLHVHVNTVVQRLDRIATLLGPDWNAPERALEIQLALRVLTISS</sequence>
<dbReference type="InterPro" id="IPR025736">
    <property type="entry name" value="PucR_C-HTH_dom"/>
</dbReference>
<reference evidence="3 4" key="1">
    <citation type="submission" date="2015-07" db="EMBL/GenBank/DDBJ databases">
        <title>Genome sequencing of Kibdelosporangium phytohabitans.</title>
        <authorList>
            <person name="Qin S."/>
            <person name="Xing K."/>
        </authorList>
    </citation>
    <scope>NUCLEOTIDE SEQUENCE [LARGE SCALE GENOMIC DNA]</scope>
    <source>
        <strain evidence="3 4">KLBMP1111</strain>
    </source>
</reference>
<dbReference type="Pfam" id="PF13556">
    <property type="entry name" value="HTH_30"/>
    <property type="match status" value="1"/>
</dbReference>
<organism evidence="3 4">
    <name type="scientific">Kibdelosporangium phytohabitans</name>
    <dbReference type="NCBI Taxonomy" id="860235"/>
    <lineage>
        <taxon>Bacteria</taxon>
        <taxon>Bacillati</taxon>
        <taxon>Actinomycetota</taxon>
        <taxon>Actinomycetes</taxon>
        <taxon>Pseudonocardiales</taxon>
        <taxon>Pseudonocardiaceae</taxon>
        <taxon>Kibdelosporangium</taxon>
    </lineage>
</organism>
<accession>A0A0N9I785</accession>
<gene>
    <name evidence="3" type="ORF">AOZ06_50725</name>
</gene>
<dbReference type="STRING" id="860235.AOZ06_50725"/>
<dbReference type="PANTHER" id="PTHR33744:SF1">
    <property type="entry name" value="DNA-BINDING TRANSCRIPTIONAL ACTIVATOR ADER"/>
    <property type="match status" value="1"/>
</dbReference>
<dbReference type="Gene3D" id="3.30.450.40">
    <property type="match status" value="1"/>
</dbReference>
<dbReference type="PANTHER" id="PTHR33744">
    <property type="entry name" value="CARBOHYDRATE DIACID REGULATOR"/>
    <property type="match status" value="1"/>
</dbReference>
<feature type="domain" description="GAF" evidence="2">
    <location>
        <begin position="81"/>
        <end position="232"/>
    </location>
</feature>
<protein>
    <submittedName>
        <fullName evidence="3">Diguanylate phosphodiesterase</fullName>
    </submittedName>
</protein>
<dbReference type="Pfam" id="PF17853">
    <property type="entry name" value="GGDEF_2"/>
    <property type="match status" value="1"/>
</dbReference>
<dbReference type="SMART" id="SM00065">
    <property type="entry name" value="GAF"/>
    <property type="match status" value="1"/>
</dbReference>
<dbReference type="InterPro" id="IPR041522">
    <property type="entry name" value="CdaR_GGDEF"/>
</dbReference>
<dbReference type="InterPro" id="IPR003018">
    <property type="entry name" value="GAF"/>
</dbReference>
<dbReference type="InterPro" id="IPR029016">
    <property type="entry name" value="GAF-like_dom_sf"/>
</dbReference>
<evidence type="ECO:0000313" key="4">
    <source>
        <dbReference type="Proteomes" id="UP000063699"/>
    </source>
</evidence>